<accession>A0A2H1VFI9</accession>
<dbReference type="AlphaFoldDB" id="A0A2H1VFI9"/>
<proteinExistence type="predicted"/>
<reference evidence="2" key="1">
    <citation type="submission" date="2016-07" db="EMBL/GenBank/DDBJ databases">
        <authorList>
            <person name="Bretaudeau A."/>
        </authorList>
    </citation>
    <scope>NUCLEOTIDE SEQUENCE</scope>
    <source>
        <strain evidence="2">Rice</strain>
        <tissue evidence="2">Whole body</tissue>
    </source>
</reference>
<evidence type="ECO:0000313" key="2">
    <source>
        <dbReference type="EMBL" id="SOQ39608.1"/>
    </source>
</evidence>
<protein>
    <submittedName>
        <fullName evidence="2">SFRICE_000362</fullName>
    </submittedName>
</protein>
<feature type="compositionally biased region" description="Pro residues" evidence="1">
    <location>
        <begin position="80"/>
        <end position="89"/>
    </location>
</feature>
<name>A0A2H1VFI9_SPOFR</name>
<sequence length="112" mass="12748">MCVPLVDIESRYAFTCKITLSLLIDDSVWESHASARMGRFDQTDTTASHKTDVRQRLRCVSSCCGRPNYPPPNGWVEPNPRFPNNPQTPKPQKAGNALVKSVHWRLRLLTIR</sequence>
<evidence type="ECO:0000256" key="1">
    <source>
        <dbReference type="SAM" id="MobiDB-lite"/>
    </source>
</evidence>
<feature type="region of interest" description="Disordered" evidence="1">
    <location>
        <begin position="74"/>
        <end position="95"/>
    </location>
</feature>
<dbReference type="EMBL" id="ODYU01002299">
    <property type="protein sequence ID" value="SOQ39608.1"/>
    <property type="molecule type" value="Genomic_DNA"/>
</dbReference>
<organism evidence="2">
    <name type="scientific">Spodoptera frugiperda</name>
    <name type="common">Fall armyworm</name>
    <dbReference type="NCBI Taxonomy" id="7108"/>
    <lineage>
        <taxon>Eukaryota</taxon>
        <taxon>Metazoa</taxon>
        <taxon>Ecdysozoa</taxon>
        <taxon>Arthropoda</taxon>
        <taxon>Hexapoda</taxon>
        <taxon>Insecta</taxon>
        <taxon>Pterygota</taxon>
        <taxon>Neoptera</taxon>
        <taxon>Endopterygota</taxon>
        <taxon>Lepidoptera</taxon>
        <taxon>Glossata</taxon>
        <taxon>Ditrysia</taxon>
        <taxon>Noctuoidea</taxon>
        <taxon>Noctuidae</taxon>
        <taxon>Amphipyrinae</taxon>
        <taxon>Spodoptera</taxon>
    </lineage>
</organism>
<gene>
    <name evidence="2" type="ORF">SFRICE_000362</name>
</gene>